<reference evidence="7" key="1">
    <citation type="submission" date="2020-06" db="EMBL/GenBank/DDBJ databases">
        <authorList>
            <person name="Li T."/>
            <person name="Hu X."/>
            <person name="Zhang T."/>
            <person name="Song X."/>
            <person name="Zhang H."/>
            <person name="Dai N."/>
            <person name="Sheng W."/>
            <person name="Hou X."/>
            <person name="Wei L."/>
        </authorList>
    </citation>
    <scope>NUCLEOTIDE SEQUENCE</scope>
    <source>
        <strain evidence="7">G02</strain>
        <tissue evidence="7">Leaf</tissue>
    </source>
</reference>
<organism evidence="7">
    <name type="scientific">Sesamum radiatum</name>
    <name type="common">Black benniseed</name>
    <dbReference type="NCBI Taxonomy" id="300843"/>
    <lineage>
        <taxon>Eukaryota</taxon>
        <taxon>Viridiplantae</taxon>
        <taxon>Streptophyta</taxon>
        <taxon>Embryophyta</taxon>
        <taxon>Tracheophyta</taxon>
        <taxon>Spermatophyta</taxon>
        <taxon>Magnoliopsida</taxon>
        <taxon>eudicotyledons</taxon>
        <taxon>Gunneridae</taxon>
        <taxon>Pentapetalae</taxon>
        <taxon>asterids</taxon>
        <taxon>lamiids</taxon>
        <taxon>Lamiales</taxon>
        <taxon>Pedaliaceae</taxon>
        <taxon>Sesamum</taxon>
    </lineage>
</organism>
<evidence type="ECO:0000256" key="1">
    <source>
        <dbReference type="ARBA" id="ARBA00022723"/>
    </source>
</evidence>
<protein>
    <recommendedName>
        <fullName evidence="6">GRF-type domain-containing protein</fullName>
    </recommendedName>
</protein>
<gene>
    <name evidence="7" type="ORF">Sradi_1949900</name>
</gene>
<evidence type="ECO:0000256" key="2">
    <source>
        <dbReference type="ARBA" id="ARBA00022771"/>
    </source>
</evidence>
<keyword evidence="3" id="KW-0862">Zinc</keyword>
<evidence type="ECO:0000256" key="4">
    <source>
        <dbReference type="PROSITE-ProRule" id="PRU01343"/>
    </source>
</evidence>
<dbReference type="PROSITE" id="PS51999">
    <property type="entry name" value="ZF_GRF"/>
    <property type="match status" value="1"/>
</dbReference>
<keyword evidence="5" id="KW-0812">Transmembrane</keyword>
<keyword evidence="1" id="KW-0479">Metal-binding</keyword>
<proteinExistence type="predicted"/>
<sequence length="133" mass="15330">MGKLLERQLKTKLGKILKMSTVTGAVECYCGRRAVIRTSWTDMNPGRRFNSCRDYNRGGCRFFLWEDPPMCRRAQIVIPGLLRKKNEMELEILKLKTSNRRLLKLFCLACLTCIICIWLCSSFCMTKDEGAPA</sequence>
<feature type="transmembrane region" description="Helical" evidence="5">
    <location>
        <begin position="102"/>
        <end position="125"/>
    </location>
</feature>
<dbReference type="PANTHER" id="PTHR33248">
    <property type="entry name" value="ZINC ION-BINDING PROTEIN"/>
    <property type="match status" value="1"/>
</dbReference>
<reference evidence="7" key="2">
    <citation type="journal article" date="2024" name="Plant">
        <title>Genomic evolution and insights into agronomic trait innovations of Sesamum species.</title>
        <authorList>
            <person name="Miao H."/>
            <person name="Wang L."/>
            <person name="Qu L."/>
            <person name="Liu H."/>
            <person name="Sun Y."/>
            <person name="Le M."/>
            <person name="Wang Q."/>
            <person name="Wei S."/>
            <person name="Zheng Y."/>
            <person name="Lin W."/>
            <person name="Duan Y."/>
            <person name="Cao H."/>
            <person name="Xiong S."/>
            <person name="Wang X."/>
            <person name="Wei L."/>
            <person name="Li C."/>
            <person name="Ma Q."/>
            <person name="Ju M."/>
            <person name="Zhao R."/>
            <person name="Li G."/>
            <person name="Mu C."/>
            <person name="Tian Q."/>
            <person name="Mei H."/>
            <person name="Zhang T."/>
            <person name="Gao T."/>
            <person name="Zhang H."/>
        </authorList>
    </citation>
    <scope>NUCLEOTIDE SEQUENCE</scope>
    <source>
        <strain evidence="7">G02</strain>
    </source>
</reference>
<name>A0AAW2THG5_SESRA</name>
<comment type="caution">
    <text evidence="7">The sequence shown here is derived from an EMBL/GenBank/DDBJ whole genome shotgun (WGS) entry which is preliminary data.</text>
</comment>
<accession>A0AAW2THG5</accession>
<keyword evidence="5" id="KW-1133">Transmembrane helix</keyword>
<dbReference type="InterPro" id="IPR010666">
    <property type="entry name" value="Znf_GRF"/>
</dbReference>
<evidence type="ECO:0000256" key="5">
    <source>
        <dbReference type="SAM" id="Phobius"/>
    </source>
</evidence>
<dbReference type="Pfam" id="PF06839">
    <property type="entry name" value="Zn_ribbon_GRF"/>
    <property type="match status" value="1"/>
</dbReference>
<evidence type="ECO:0000313" key="7">
    <source>
        <dbReference type="EMBL" id="KAL0403091.1"/>
    </source>
</evidence>
<evidence type="ECO:0000259" key="6">
    <source>
        <dbReference type="PROSITE" id="PS51999"/>
    </source>
</evidence>
<evidence type="ECO:0000256" key="3">
    <source>
        <dbReference type="ARBA" id="ARBA00022833"/>
    </source>
</evidence>
<dbReference type="GO" id="GO:0008270">
    <property type="term" value="F:zinc ion binding"/>
    <property type="evidence" value="ECO:0007669"/>
    <property type="project" value="UniProtKB-KW"/>
</dbReference>
<keyword evidence="2 4" id="KW-0863">Zinc-finger</keyword>
<dbReference type="EMBL" id="JACGWJ010000008">
    <property type="protein sequence ID" value="KAL0403091.1"/>
    <property type="molecule type" value="Genomic_DNA"/>
</dbReference>
<feature type="domain" description="GRF-type" evidence="6">
    <location>
        <begin position="28"/>
        <end position="69"/>
    </location>
</feature>
<keyword evidence="5" id="KW-0472">Membrane</keyword>
<dbReference type="AlphaFoldDB" id="A0AAW2THG5"/>